<evidence type="ECO:0000259" key="5">
    <source>
        <dbReference type="PROSITE" id="PS50405"/>
    </source>
</evidence>
<dbReference type="SUPFAM" id="SSF52833">
    <property type="entry name" value="Thioredoxin-like"/>
    <property type="match status" value="1"/>
</dbReference>
<evidence type="ECO:0000259" key="4">
    <source>
        <dbReference type="PROSITE" id="PS50404"/>
    </source>
</evidence>
<dbReference type="SFLD" id="SFLDG00358">
    <property type="entry name" value="Main_(cytGST)"/>
    <property type="match status" value="1"/>
</dbReference>
<dbReference type="Pfam" id="PF00043">
    <property type="entry name" value="GST_C"/>
    <property type="match status" value="1"/>
</dbReference>
<dbReference type="CDD" id="cd00299">
    <property type="entry name" value="GST_C_family"/>
    <property type="match status" value="1"/>
</dbReference>
<sequence>MSQPIVLVSHLLCPYVQRAAIVLLEKGVPFERRNIDLANKPDWFLAISPLGKVPILQVGKTAIFESAVICEYLDETLPPPLHPPHPLQRAQHRGWMELGSAILADIASFYSAKDEATLEQKALQLQHKFAQINAVLGEGPYFAGKQFTLVDAVFAPIFRYLDAFDAIADFGLLAQSPAVQAWRQALAQRPSVQRAVVIEYPQLLNAFLSSRNSALSLHMQEHTPRFS</sequence>
<dbReference type="InterPro" id="IPR004046">
    <property type="entry name" value="GST_C"/>
</dbReference>
<dbReference type="SFLD" id="SFLDG01152">
    <property type="entry name" value="Main.3:_Omega-_and_Tau-like"/>
    <property type="match status" value="1"/>
</dbReference>
<dbReference type="InterPro" id="IPR050983">
    <property type="entry name" value="GST_Omega/HSP26"/>
</dbReference>
<dbReference type="InterPro" id="IPR004045">
    <property type="entry name" value="Glutathione_S-Trfase_N"/>
</dbReference>
<dbReference type="RefSeq" id="WP_203570464.1">
    <property type="nucleotide sequence ID" value="NZ_WOFE01000002.1"/>
</dbReference>
<dbReference type="InterPro" id="IPR036282">
    <property type="entry name" value="Glutathione-S-Trfase_C_sf"/>
</dbReference>
<keyword evidence="7" id="KW-1185">Reference proteome</keyword>
<dbReference type="PROSITE" id="PS50405">
    <property type="entry name" value="GST_CTER"/>
    <property type="match status" value="1"/>
</dbReference>
<dbReference type="SUPFAM" id="SSF47616">
    <property type="entry name" value="GST C-terminal domain-like"/>
    <property type="match status" value="1"/>
</dbReference>
<reference evidence="6 7" key="1">
    <citation type="submission" date="2019-11" db="EMBL/GenBank/DDBJ databases">
        <title>Novel Deefgea species.</title>
        <authorList>
            <person name="Han J.-H."/>
        </authorList>
    </citation>
    <scope>NUCLEOTIDE SEQUENCE [LARGE SCALE GENOMIC DNA]</scope>
    <source>
        <strain evidence="6 7">LMG 24817</strain>
    </source>
</reference>
<dbReference type="SFLD" id="SFLDS00019">
    <property type="entry name" value="Glutathione_Transferase_(cytos"/>
    <property type="match status" value="1"/>
</dbReference>
<dbReference type="PROSITE" id="PS50404">
    <property type="entry name" value="GST_NTER"/>
    <property type="match status" value="1"/>
</dbReference>
<proteinExistence type="predicted"/>
<gene>
    <name evidence="6" type="ORF">GM173_06005</name>
</gene>
<organism evidence="6 7">
    <name type="scientific">Deefgea chitinilytica</name>
    <dbReference type="NCBI Taxonomy" id="570276"/>
    <lineage>
        <taxon>Bacteria</taxon>
        <taxon>Pseudomonadati</taxon>
        <taxon>Pseudomonadota</taxon>
        <taxon>Betaproteobacteria</taxon>
        <taxon>Neisseriales</taxon>
        <taxon>Chitinibacteraceae</taxon>
        <taxon>Deefgea</taxon>
    </lineage>
</organism>
<name>A0ABS2CAF9_9NEIS</name>
<feature type="domain" description="GST C-terminal" evidence="5">
    <location>
        <begin position="85"/>
        <end position="207"/>
    </location>
</feature>
<comment type="catalytic activity">
    <reaction evidence="3">
        <text>RX + glutathione = an S-substituted glutathione + a halide anion + H(+)</text>
        <dbReference type="Rhea" id="RHEA:16437"/>
        <dbReference type="ChEBI" id="CHEBI:15378"/>
        <dbReference type="ChEBI" id="CHEBI:16042"/>
        <dbReference type="ChEBI" id="CHEBI:17792"/>
        <dbReference type="ChEBI" id="CHEBI:57925"/>
        <dbReference type="ChEBI" id="CHEBI:90779"/>
        <dbReference type="EC" id="2.5.1.18"/>
    </reaction>
</comment>
<keyword evidence="2" id="KW-0808">Transferase</keyword>
<dbReference type="InterPro" id="IPR036249">
    <property type="entry name" value="Thioredoxin-like_sf"/>
</dbReference>
<dbReference type="Gene3D" id="3.40.30.10">
    <property type="entry name" value="Glutaredoxin"/>
    <property type="match status" value="1"/>
</dbReference>
<evidence type="ECO:0000256" key="1">
    <source>
        <dbReference type="ARBA" id="ARBA00012452"/>
    </source>
</evidence>
<protein>
    <recommendedName>
        <fullName evidence="1">glutathione transferase</fullName>
        <ecNumber evidence="1">2.5.1.18</ecNumber>
    </recommendedName>
</protein>
<evidence type="ECO:0000256" key="2">
    <source>
        <dbReference type="ARBA" id="ARBA00022679"/>
    </source>
</evidence>
<dbReference type="Pfam" id="PF13409">
    <property type="entry name" value="GST_N_2"/>
    <property type="match status" value="1"/>
</dbReference>
<dbReference type="EMBL" id="WOFE01000002">
    <property type="protein sequence ID" value="MBM5571134.1"/>
    <property type="molecule type" value="Genomic_DNA"/>
</dbReference>
<evidence type="ECO:0000256" key="3">
    <source>
        <dbReference type="ARBA" id="ARBA00047960"/>
    </source>
</evidence>
<comment type="caution">
    <text evidence="6">The sequence shown here is derived from an EMBL/GenBank/DDBJ whole genome shotgun (WGS) entry which is preliminary data.</text>
</comment>
<dbReference type="InterPro" id="IPR010987">
    <property type="entry name" value="Glutathione-S-Trfase_C-like"/>
</dbReference>
<dbReference type="Gene3D" id="1.20.1050.10">
    <property type="match status" value="1"/>
</dbReference>
<dbReference type="EC" id="2.5.1.18" evidence="1"/>
<dbReference type="PANTHER" id="PTHR43968:SF6">
    <property type="entry name" value="GLUTATHIONE S-TRANSFERASE OMEGA"/>
    <property type="match status" value="1"/>
</dbReference>
<dbReference type="InterPro" id="IPR040079">
    <property type="entry name" value="Glutathione_S-Trfase"/>
</dbReference>
<evidence type="ECO:0000313" key="7">
    <source>
        <dbReference type="Proteomes" id="UP001195660"/>
    </source>
</evidence>
<evidence type="ECO:0000313" key="6">
    <source>
        <dbReference type="EMBL" id="MBM5571134.1"/>
    </source>
</evidence>
<dbReference type="Proteomes" id="UP001195660">
    <property type="component" value="Unassembled WGS sequence"/>
</dbReference>
<dbReference type="InterPro" id="IPR045073">
    <property type="entry name" value="Omega/Tau-like"/>
</dbReference>
<feature type="domain" description="GST N-terminal" evidence="4">
    <location>
        <begin position="3"/>
        <end position="81"/>
    </location>
</feature>
<accession>A0ABS2CAF9</accession>
<dbReference type="PANTHER" id="PTHR43968">
    <property type="match status" value="1"/>
</dbReference>